<evidence type="ECO:0000313" key="3">
    <source>
        <dbReference type="Proteomes" id="UP000830375"/>
    </source>
</evidence>
<comment type="caution">
    <text evidence="2">The sequence shown here is derived from an EMBL/GenBank/DDBJ whole genome shotgun (WGS) entry which is preliminary data.</text>
</comment>
<reference evidence="2 3" key="1">
    <citation type="submission" date="2022-01" db="EMBL/GenBank/DDBJ databases">
        <title>A high-quality chromosome-level genome assembly of rohu carp, Labeo rohita.</title>
        <authorList>
            <person name="Arick M.A. II"/>
            <person name="Hsu C.-Y."/>
            <person name="Magbanua Z."/>
            <person name="Pechanova O."/>
            <person name="Grover C."/>
            <person name="Miller E."/>
            <person name="Thrash A."/>
            <person name="Ezzel L."/>
            <person name="Alam S."/>
            <person name="Benzie J."/>
            <person name="Hamilton M."/>
            <person name="Karsi A."/>
            <person name="Lawrence M.L."/>
            <person name="Peterson D.G."/>
        </authorList>
    </citation>
    <scope>NUCLEOTIDE SEQUENCE [LARGE SCALE GENOMIC DNA]</scope>
    <source>
        <strain evidence="3">BAU-BD-2019</strain>
        <tissue evidence="2">Blood</tissue>
    </source>
</reference>
<name>A0ABQ8LIR5_LABRO</name>
<keyword evidence="3" id="KW-1185">Reference proteome</keyword>
<accession>A0ABQ8LIR5</accession>
<evidence type="ECO:0000313" key="2">
    <source>
        <dbReference type="EMBL" id="KAI2650264.1"/>
    </source>
</evidence>
<evidence type="ECO:0000256" key="1">
    <source>
        <dbReference type="SAM" id="MobiDB-lite"/>
    </source>
</evidence>
<feature type="region of interest" description="Disordered" evidence="1">
    <location>
        <begin position="294"/>
        <end position="313"/>
    </location>
</feature>
<organism evidence="2 3">
    <name type="scientific">Labeo rohita</name>
    <name type="common">Indian major carp</name>
    <name type="synonym">Cyprinus rohita</name>
    <dbReference type="NCBI Taxonomy" id="84645"/>
    <lineage>
        <taxon>Eukaryota</taxon>
        <taxon>Metazoa</taxon>
        <taxon>Chordata</taxon>
        <taxon>Craniata</taxon>
        <taxon>Vertebrata</taxon>
        <taxon>Euteleostomi</taxon>
        <taxon>Actinopterygii</taxon>
        <taxon>Neopterygii</taxon>
        <taxon>Teleostei</taxon>
        <taxon>Ostariophysi</taxon>
        <taxon>Cypriniformes</taxon>
        <taxon>Cyprinidae</taxon>
        <taxon>Labeoninae</taxon>
        <taxon>Labeonini</taxon>
        <taxon>Labeo</taxon>
    </lineage>
</organism>
<dbReference type="Proteomes" id="UP000830375">
    <property type="component" value="Unassembled WGS sequence"/>
</dbReference>
<dbReference type="EMBL" id="JACTAM010000022">
    <property type="protein sequence ID" value="KAI2650264.1"/>
    <property type="molecule type" value="Genomic_DNA"/>
</dbReference>
<sequence length="523" mass="57405">MRTKPNQNPGSSVLDELQLSNGLLGKAGEETITIIHPACDKGMNKFLQRLVHPISVFLPTLRSFPLFEWEPAAKWAASAGSLPARSGLHPWRALDEDGALVSFPVAQVPLLLRQSDLTLSLGTWKPTLRFFPLSESLHCCGYLSPRRLMLSTYELTAELGLRLNAEKSVLSPLQRTTYLAMVWGRPRCRHVFLLLRLSHLRGSRESEMVSQDQEILREGKPALHDQGHAAMPTCLGHVEETLVPVSGSGAGNFLSPCNTSNGCVPHRLGRGLEWPPRLRSVEWSPSSVAHQLPGDAGRVSVHSGDQPANPAHRTELAAQTTPEASLERLVPLVDYLAAWKLLPNVSVTWTLESGFYSRDFIVPTKDGEVAFRSEERIPPHIHPSTQEVPEVRFGGEAYQCWFLPSGLALSTRTFINVGVETECQEKCAFSITENHLSGCGVGFDDDAGTSVTCSDRVDPHCSRESERRPVTHCKAVSTTAGSDGSCVQRDTFWPPLHETPTVVAQDQAVLPEGKPVSHIKAVR</sequence>
<proteinExistence type="predicted"/>
<gene>
    <name evidence="2" type="ORF">H4Q32_000212</name>
</gene>
<protein>
    <submittedName>
        <fullName evidence="2">Adenylosuccinate synthetase</fullName>
    </submittedName>
</protein>